<evidence type="ECO:0000256" key="1">
    <source>
        <dbReference type="ARBA" id="ARBA00005005"/>
    </source>
</evidence>
<dbReference type="InterPro" id="IPR045002">
    <property type="entry name" value="Ech1-like"/>
</dbReference>
<accession>A0ABV8RKJ9</accession>
<dbReference type="RefSeq" id="WP_381423806.1">
    <property type="nucleotide sequence ID" value="NZ_JBHSDH010000013.1"/>
</dbReference>
<gene>
    <name evidence="7" type="ORF">ACFOWX_10345</name>
</gene>
<evidence type="ECO:0000256" key="6">
    <source>
        <dbReference type="RuleBase" id="RU003707"/>
    </source>
</evidence>
<comment type="caution">
    <text evidence="7">The sequence shown here is derived from an EMBL/GenBank/DDBJ whole genome shotgun (WGS) entry which is preliminary data.</text>
</comment>
<evidence type="ECO:0000256" key="4">
    <source>
        <dbReference type="ARBA" id="ARBA00023098"/>
    </source>
</evidence>
<dbReference type="PROSITE" id="PS00166">
    <property type="entry name" value="ENOYL_COA_HYDRATASE"/>
    <property type="match status" value="1"/>
</dbReference>
<name>A0ABV8RKJ9_9SPHN</name>
<keyword evidence="8" id="KW-1185">Reference proteome</keyword>
<dbReference type="CDD" id="cd06558">
    <property type="entry name" value="crotonase-like"/>
    <property type="match status" value="1"/>
</dbReference>
<dbReference type="Gene3D" id="3.90.226.10">
    <property type="entry name" value="2-enoyl-CoA Hydratase, Chain A, domain 1"/>
    <property type="match status" value="1"/>
</dbReference>
<comment type="similarity">
    <text evidence="2 6">Belongs to the enoyl-CoA hydratase/isomerase family.</text>
</comment>
<dbReference type="PANTHER" id="PTHR43149:SF1">
    <property type="entry name" value="DELTA(3,5)-DELTA(2,4)-DIENOYL-COA ISOMERASE, MITOCHONDRIAL"/>
    <property type="match status" value="1"/>
</dbReference>
<dbReference type="InterPro" id="IPR018376">
    <property type="entry name" value="Enoyl-CoA_hyd/isom_CS"/>
</dbReference>
<proteinExistence type="inferred from homology"/>
<keyword evidence="5" id="KW-0413">Isomerase</keyword>
<evidence type="ECO:0000313" key="8">
    <source>
        <dbReference type="Proteomes" id="UP001595887"/>
    </source>
</evidence>
<sequence>MTGRVTIDIQDHIADVRFNRPDKLNALDREQIEAIIEAGKELSAAKGVRAIVLSGNGDAFCAGLDMSLFQPGNSVTSDLVERTHGNANIFQHIVLQWRRLPAPVIAAVHGACIGGGLQFASAADIRVVHPSAKMSIMEMRWGLIPDMGSYATWRNFVRDDVLRELTYTNRIFGGEEAKDLGFATHLAEDPHGRAMELARDIAGKNPNAVQAAKRLINALPDMNEDAILMMESVEQDKVARNPNQMEAVMAFMQKRAANFTD</sequence>
<dbReference type="Pfam" id="PF00378">
    <property type="entry name" value="ECH_1"/>
    <property type="match status" value="1"/>
</dbReference>
<keyword evidence="3" id="KW-0276">Fatty acid metabolism</keyword>
<evidence type="ECO:0000256" key="5">
    <source>
        <dbReference type="ARBA" id="ARBA00023235"/>
    </source>
</evidence>
<evidence type="ECO:0000256" key="3">
    <source>
        <dbReference type="ARBA" id="ARBA00022832"/>
    </source>
</evidence>
<dbReference type="Gene3D" id="1.10.12.10">
    <property type="entry name" value="Lyase 2-enoyl-coa Hydratase, Chain A, domain 2"/>
    <property type="match status" value="1"/>
</dbReference>
<dbReference type="PANTHER" id="PTHR43149">
    <property type="entry name" value="ENOYL-COA HYDRATASE"/>
    <property type="match status" value="1"/>
</dbReference>
<dbReference type="InterPro" id="IPR014748">
    <property type="entry name" value="Enoyl-CoA_hydra_C"/>
</dbReference>
<comment type="pathway">
    <text evidence="1">Lipid metabolism; fatty acid beta-oxidation.</text>
</comment>
<dbReference type="NCBIfam" id="NF005699">
    <property type="entry name" value="PRK07509.1"/>
    <property type="match status" value="1"/>
</dbReference>
<evidence type="ECO:0000313" key="7">
    <source>
        <dbReference type="EMBL" id="MFC4292811.1"/>
    </source>
</evidence>
<evidence type="ECO:0000256" key="2">
    <source>
        <dbReference type="ARBA" id="ARBA00005254"/>
    </source>
</evidence>
<dbReference type="InterPro" id="IPR029045">
    <property type="entry name" value="ClpP/crotonase-like_dom_sf"/>
</dbReference>
<dbReference type="EMBL" id="JBHSDH010000013">
    <property type="protein sequence ID" value="MFC4292811.1"/>
    <property type="molecule type" value="Genomic_DNA"/>
</dbReference>
<protein>
    <submittedName>
        <fullName evidence="7">Crotonase/enoyl-CoA hydratase family protein</fullName>
    </submittedName>
</protein>
<dbReference type="Proteomes" id="UP001595887">
    <property type="component" value="Unassembled WGS sequence"/>
</dbReference>
<reference evidence="8" key="1">
    <citation type="journal article" date="2019" name="Int. J. Syst. Evol. Microbiol.">
        <title>The Global Catalogue of Microorganisms (GCM) 10K type strain sequencing project: providing services to taxonomists for standard genome sequencing and annotation.</title>
        <authorList>
            <consortium name="The Broad Institute Genomics Platform"/>
            <consortium name="The Broad Institute Genome Sequencing Center for Infectious Disease"/>
            <person name="Wu L."/>
            <person name="Ma J."/>
        </authorList>
    </citation>
    <scope>NUCLEOTIDE SEQUENCE [LARGE SCALE GENOMIC DNA]</scope>
    <source>
        <strain evidence="8">CECT 8531</strain>
    </source>
</reference>
<dbReference type="InterPro" id="IPR001753">
    <property type="entry name" value="Enoyl-CoA_hydra/iso"/>
</dbReference>
<keyword evidence="4" id="KW-0443">Lipid metabolism</keyword>
<organism evidence="7 8">
    <name type="scientific">Sphingorhabdus arenilitoris</name>
    <dbReference type="NCBI Taxonomy" id="1490041"/>
    <lineage>
        <taxon>Bacteria</taxon>
        <taxon>Pseudomonadati</taxon>
        <taxon>Pseudomonadota</taxon>
        <taxon>Alphaproteobacteria</taxon>
        <taxon>Sphingomonadales</taxon>
        <taxon>Sphingomonadaceae</taxon>
        <taxon>Sphingorhabdus</taxon>
    </lineage>
</organism>
<dbReference type="SUPFAM" id="SSF52096">
    <property type="entry name" value="ClpP/crotonase"/>
    <property type="match status" value="1"/>
</dbReference>